<evidence type="ECO:0000256" key="1">
    <source>
        <dbReference type="ARBA" id="ARBA00022679"/>
    </source>
</evidence>
<dbReference type="PROSITE" id="PS01066">
    <property type="entry name" value="UPP_SYNTHASE"/>
    <property type="match status" value="1"/>
</dbReference>
<dbReference type="InterPro" id="IPR036424">
    <property type="entry name" value="UPP_synth-like_sf"/>
</dbReference>
<accession>A0A5A7RFN1</accession>
<dbReference type="InterPro" id="IPR018520">
    <property type="entry name" value="UPP_synth-like_CS"/>
</dbReference>
<dbReference type="GO" id="GO:0005783">
    <property type="term" value="C:endoplasmic reticulum"/>
    <property type="evidence" value="ECO:0007669"/>
    <property type="project" value="TreeGrafter"/>
</dbReference>
<sequence length="168" mass="18954">MQLILEKIEGLTEKESIVNQHGVRVSFIGNLKLVSEPVKLAAERAMRATERNSRAVLSICIAYTSTDEIVRLVKKVCIEKKWVGECCDVVDVADVDRGMYMAGAPDVDVLVRSSGETRLSNFLLWHSACALLYSPQALWPKIGFRHLVRAVLDFLRSFAYLEKRREVS</sequence>
<protein>
    <submittedName>
        <fullName evidence="2">Isoprenyl transferase</fullName>
    </submittedName>
</protein>
<dbReference type="Proteomes" id="UP000325081">
    <property type="component" value="Unassembled WGS sequence"/>
</dbReference>
<dbReference type="Pfam" id="PF01255">
    <property type="entry name" value="Prenyltransf"/>
    <property type="match status" value="1"/>
</dbReference>
<name>A0A5A7RFN1_STRAF</name>
<dbReference type="PANTHER" id="PTHR10291">
    <property type="entry name" value="DEHYDRODOLICHYL DIPHOSPHATE SYNTHASE FAMILY MEMBER"/>
    <property type="match status" value="1"/>
</dbReference>
<dbReference type="GO" id="GO:0000287">
    <property type="term" value="F:magnesium ion binding"/>
    <property type="evidence" value="ECO:0007669"/>
    <property type="project" value="UniProtKB-ARBA"/>
</dbReference>
<dbReference type="GO" id="GO:0016094">
    <property type="term" value="P:polyprenol biosynthetic process"/>
    <property type="evidence" value="ECO:0007669"/>
    <property type="project" value="TreeGrafter"/>
</dbReference>
<dbReference type="Gene3D" id="3.40.1180.10">
    <property type="entry name" value="Decaprenyl diphosphate synthase-like"/>
    <property type="match status" value="1"/>
</dbReference>
<dbReference type="GO" id="GO:0045547">
    <property type="term" value="F:ditrans,polycis-polyprenyl diphosphate synthase [(2E,6E)-farnesyl diphosphate specific] activity"/>
    <property type="evidence" value="ECO:0007669"/>
    <property type="project" value="TreeGrafter"/>
</dbReference>
<dbReference type="SUPFAM" id="SSF64005">
    <property type="entry name" value="Undecaprenyl diphosphate synthase"/>
    <property type="match status" value="1"/>
</dbReference>
<dbReference type="EMBL" id="BKCP01012403">
    <property type="protein sequence ID" value="GER55981.1"/>
    <property type="molecule type" value="Genomic_DNA"/>
</dbReference>
<keyword evidence="1 2" id="KW-0808">Transferase</keyword>
<dbReference type="AlphaFoldDB" id="A0A5A7RFN1"/>
<reference evidence="3" key="1">
    <citation type="journal article" date="2019" name="Curr. Biol.">
        <title>Genome Sequence of Striga asiatica Provides Insight into the Evolution of Plant Parasitism.</title>
        <authorList>
            <person name="Yoshida S."/>
            <person name="Kim S."/>
            <person name="Wafula E.K."/>
            <person name="Tanskanen J."/>
            <person name="Kim Y.M."/>
            <person name="Honaas L."/>
            <person name="Yang Z."/>
            <person name="Spallek T."/>
            <person name="Conn C.E."/>
            <person name="Ichihashi Y."/>
            <person name="Cheong K."/>
            <person name="Cui S."/>
            <person name="Der J.P."/>
            <person name="Gundlach H."/>
            <person name="Jiao Y."/>
            <person name="Hori C."/>
            <person name="Ishida J.K."/>
            <person name="Kasahara H."/>
            <person name="Kiba T."/>
            <person name="Kim M.S."/>
            <person name="Koo N."/>
            <person name="Laohavisit A."/>
            <person name="Lee Y.H."/>
            <person name="Lumba S."/>
            <person name="McCourt P."/>
            <person name="Mortimer J.C."/>
            <person name="Mutuku J.M."/>
            <person name="Nomura T."/>
            <person name="Sasaki-Sekimoto Y."/>
            <person name="Seto Y."/>
            <person name="Wang Y."/>
            <person name="Wakatake T."/>
            <person name="Sakakibara H."/>
            <person name="Demura T."/>
            <person name="Yamaguchi S."/>
            <person name="Yoneyama K."/>
            <person name="Manabe R.I."/>
            <person name="Nelson D.C."/>
            <person name="Schulman A.H."/>
            <person name="Timko M.P."/>
            <person name="dePamphilis C.W."/>
            <person name="Choi D."/>
            <person name="Shirasu K."/>
        </authorList>
    </citation>
    <scope>NUCLEOTIDE SEQUENCE [LARGE SCALE GENOMIC DNA]</scope>
    <source>
        <strain evidence="3">cv. UVA1</strain>
    </source>
</reference>
<dbReference type="InterPro" id="IPR001441">
    <property type="entry name" value="UPP_synth-like"/>
</dbReference>
<organism evidence="2 3">
    <name type="scientific">Striga asiatica</name>
    <name type="common">Asiatic witchweed</name>
    <name type="synonym">Buchnera asiatica</name>
    <dbReference type="NCBI Taxonomy" id="4170"/>
    <lineage>
        <taxon>Eukaryota</taxon>
        <taxon>Viridiplantae</taxon>
        <taxon>Streptophyta</taxon>
        <taxon>Embryophyta</taxon>
        <taxon>Tracheophyta</taxon>
        <taxon>Spermatophyta</taxon>
        <taxon>Magnoliopsida</taxon>
        <taxon>eudicotyledons</taxon>
        <taxon>Gunneridae</taxon>
        <taxon>Pentapetalae</taxon>
        <taxon>asterids</taxon>
        <taxon>lamiids</taxon>
        <taxon>Lamiales</taxon>
        <taxon>Orobanchaceae</taxon>
        <taxon>Buchnereae</taxon>
        <taxon>Striga</taxon>
    </lineage>
</organism>
<gene>
    <name evidence="2" type="ORF">STAS_33690</name>
</gene>
<evidence type="ECO:0000313" key="2">
    <source>
        <dbReference type="EMBL" id="GER55981.1"/>
    </source>
</evidence>
<comment type="caution">
    <text evidence="2">The sequence shown here is derived from an EMBL/GenBank/DDBJ whole genome shotgun (WGS) entry which is preliminary data.</text>
</comment>
<evidence type="ECO:0000313" key="3">
    <source>
        <dbReference type="Proteomes" id="UP000325081"/>
    </source>
</evidence>
<proteinExistence type="predicted"/>
<dbReference type="PANTHER" id="PTHR10291:SF18">
    <property type="entry name" value="DEHYDRODOLICHYL DIPHOSPHATE SYNTHASE CPT3"/>
    <property type="match status" value="1"/>
</dbReference>
<keyword evidence="3" id="KW-1185">Reference proteome</keyword>
<dbReference type="OrthoDB" id="4173905at2759"/>